<evidence type="ECO:0000256" key="1">
    <source>
        <dbReference type="SAM" id="MobiDB-lite"/>
    </source>
</evidence>
<dbReference type="SUPFAM" id="SSF46938">
    <property type="entry name" value="CRAL/TRIO N-terminal domain"/>
    <property type="match status" value="1"/>
</dbReference>
<sequence length="429" mass="48057">MSRLEELRSMFREKLRRESPEPAGGFDPRDTERLNDDKYLTRVLEHCDGSVEAAAKMLWATMTWRKESKANDIKDVVRMDYVEEGLFFPHGRDLDGCLLLVLRWKQHTRGRRDVDQLKKVVVYWLERLEREEGGRPVTLFFDMEGCGINNVEVDIVVYMITLLKCYYPKFVNQIIIYQMPWIMTAGYKLLRGLLPAPAVQRLRVVTKDKLGEYVHSDQALKCWGGTNDYVFRFVPERGAKKHVTFADGLDTSKGALEVIPGDCLTFDAAGSEVRAGLVIVNSGGGDAAFKIRTTGPEKFKVKPKSGVLAPESRLDVSITVLPGFDAAVAVQERFLVLATSVTGGDGQKSLEEIFQSANVSEFRLKCKLAGKLVSKSPVMDALEKTLNKHSDLCRSVDALKIIQLATLGLTAVTITVSYLVYGRTGNRYC</sequence>
<organism evidence="5 6">
    <name type="scientific">Iphiclides podalirius</name>
    <name type="common">scarce swallowtail</name>
    <dbReference type="NCBI Taxonomy" id="110791"/>
    <lineage>
        <taxon>Eukaryota</taxon>
        <taxon>Metazoa</taxon>
        <taxon>Ecdysozoa</taxon>
        <taxon>Arthropoda</taxon>
        <taxon>Hexapoda</taxon>
        <taxon>Insecta</taxon>
        <taxon>Pterygota</taxon>
        <taxon>Neoptera</taxon>
        <taxon>Endopterygota</taxon>
        <taxon>Lepidoptera</taxon>
        <taxon>Glossata</taxon>
        <taxon>Ditrysia</taxon>
        <taxon>Papilionoidea</taxon>
        <taxon>Papilionidae</taxon>
        <taxon>Papilioninae</taxon>
        <taxon>Iphiclides</taxon>
    </lineage>
</organism>
<keyword evidence="2" id="KW-0812">Transmembrane</keyword>
<dbReference type="CDD" id="cd00170">
    <property type="entry name" value="SEC14"/>
    <property type="match status" value="1"/>
</dbReference>
<dbReference type="InterPro" id="IPR000535">
    <property type="entry name" value="MSP_dom"/>
</dbReference>
<keyword evidence="2" id="KW-1133">Transmembrane helix</keyword>
<dbReference type="SUPFAM" id="SSF49354">
    <property type="entry name" value="PapD-like"/>
    <property type="match status" value="1"/>
</dbReference>
<dbReference type="EMBL" id="OW152842">
    <property type="protein sequence ID" value="CAH2064863.1"/>
    <property type="molecule type" value="Genomic_DNA"/>
</dbReference>
<evidence type="ECO:0008006" key="7">
    <source>
        <dbReference type="Google" id="ProtNLM"/>
    </source>
</evidence>
<dbReference type="Gene3D" id="3.40.525.10">
    <property type="entry name" value="CRAL-TRIO lipid binding domain"/>
    <property type="match status" value="1"/>
</dbReference>
<dbReference type="Pfam" id="PF00635">
    <property type="entry name" value="Motile_Sperm"/>
    <property type="match status" value="1"/>
</dbReference>
<dbReference type="PANTHER" id="PTHR46384">
    <property type="entry name" value="MOTILE SPERM DOMAIN-CONTAINING PROTEIN 2"/>
    <property type="match status" value="1"/>
</dbReference>
<keyword evidence="2" id="KW-0472">Membrane</keyword>
<accession>A0ABN8IU63</accession>
<evidence type="ECO:0000259" key="4">
    <source>
        <dbReference type="PROSITE" id="PS50202"/>
    </source>
</evidence>
<dbReference type="PROSITE" id="PS50191">
    <property type="entry name" value="CRAL_TRIO"/>
    <property type="match status" value="1"/>
</dbReference>
<dbReference type="PANTHER" id="PTHR46384:SF1">
    <property type="entry name" value="MOTILE SPERM DOMAIN-CONTAINING PROTEIN 2"/>
    <property type="match status" value="1"/>
</dbReference>
<keyword evidence="6" id="KW-1185">Reference proteome</keyword>
<feature type="region of interest" description="Disordered" evidence="1">
    <location>
        <begin position="13"/>
        <end position="32"/>
    </location>
</feature>
<dbReference type="InterPro" id="IPR036865">
    <property type="entry name" value="CRAL-TRIO_dom_sf"/>
</dbReference>
<evidence type="ECO:0000259" key="3">
    <source>
        <dbReference type="PROSITE" id="PS50191"/>
    </source>
</evidence>
<dbReference type="Pfam" id="PF00650">
    <property type="entry name" value="CRAL_TRIO"/>
    <property type="match status" value="1"/>
</dbReference>
<dbReference type="InterPro" id="IPR001251">
    <property type="entry name" value="CRAL-TRIO_dom"/>
</dbReference>
<protein>
    <recommendedName>
        <fullName evidence="7">Motile sperm domain-containing protein 2</fullName>
    </recommendedName>
</protein>
<proteinExistence type="predicted"/>
<feature type="non-terminal residue" evidence="5">
    <location>
        <position position="429"/>
    </location>
</feature>
<name>A0ABN8IU63_9NEOP</name>
<dbReference type="InterPro" id="IPR008962">
    <property type="entry name" value="PapD-like_sf"/>
</dbReference>
<dbReference type="InterPro" id="IPR036273">
    <property type="entry name" value="CRAL/TRIO_N_dom_sf"/>
</dbReference>
<evidence type="ECO:0000313" key="5">
    <source>
        <dbReference type="EMBL" id="CAH2064863.1"/>
    </source>
</evidence>
<feature type="domain" description="MSP" evidence="4">
    <location>
        <begin position="255"/>
        <end position="369"/>
    </location>
</feature>
<dbReference type="SUPFAM" id="SSF52087">
    <property type="entry name" value="CRAL/TRIO domain"/>
    <property type="match status" value="1"/>
</dbReference>
<feature type="domain" description="CRAL-TRIO" evidence="3">
    <location>
        <begin position="74"/>
        <end position="231"/>
    </location>
</feature>
<dbReference type="Proteomes" id="UP000837857">
    <property type="component" value="Chromosome 30"/>
</dbReference>
<dbReference type="PROSITE" id="PS50202">
    <property type="entry name" value="MSP"/>
    <property type="match status" value="1"/>
</dbReference>
<gene>
    <name evidence="5" type="ORF">IPOD504_LOCUS12933</name>
</gene>
<feature type="transmembrane region" description="Helical" evidence="2">
    <location>
        <begin position="401"/>
        <end position="421"/>
    </location>
</feature>
<dbReference type="InterPro" id="IPR013783">
    <property type="entry name" value="Ig-like_fold"/>
</dbReference>
<evidence type="ECO:0000313" key="6">
    <source>
        <dbReference type="Proteomes" id="UP000837857"/>
    </source>
</evidence>
<reference evidence="5" key="1">
    <citation type="submission" date="2022-03" db="EMBL/GenBank/DDBJ databases">
        <authorList>
            <person name="Martin H S."/>
        </authorList>
    </citation>
    <scope>NUCLEOTIDE SEQUENCE</scope>
</reference>
<dbReference type="Gene3D" id="2.60.40.10">
    <property type="entry name" value="Immunoglobulins"/>
    <property type="match status" value="1"/>
</dbReference>
<dbReference type="InterPro" id="IPR053012">
    <property type="entry name" value="ER-organelle_contact"/>
</dbReference>
<evidence type="ECO:0000256" key="2">
    <source>
        <dbReference type="SAM" id="Phobius"/>
    </source>
</evidence>
<dbReference type="SMART" id="SM00516">
    <property type="entry name" value="SEC14"/>
    <property type="match status" value="1"/>
</dbReference>